<dbReference type="InterPro" id="IPR050882">
    <property type="entry name" value="Prepilin_peptidase/N-MTase"/>
</dbReference>
<dbReference type="Gene3D" id="1.20.120.1220">
    <property type="match status" value="1"/>
</dbReference>
<feature type="transmembrane region" description="Helical" evidence="7">
    <location>
        <begin position="20"/>
        <end position="47"/>
    </location>
</feature>
<dbReference type="Pfam" id="PF06750">
    <property type="entry name" value="A24_N_bact"/>
    <property type="match status" value="1"/>
</dbReference>
<dbReference type="EMBL" id="PGYQ01000006">
    <property type="protein sequence ID" value="PKL72413.1"/>
    <property type="molecule type" value="Genomic_DNA"/>
</dbReference>
<feature type="transmembrane region" description="Helical" evidence="7">
    <location>
        <begin position="165"/>
        <end position="195"/>
    </location>
</feature>
<organism evidence="10 11">
    <name type="scientific">Candidatus Kuenenbacteria bacterium HGW-Kuenenbacteria-1</name>
    <dbReference type="NCBI Taxonomy" id="2013812"/>
    <lineage>
        <taxon>Bacteria</taxon>
        <taxon>Candidatus Kueneniibacteriota</taxon>
    </lineage>
</organism>
<feature type="domain" description="Prepilin type IV endopeptidase peptidase" evidence="8">
    <location>
        <begin position="133"/>
        <end position="237"/>
    </location>
</feature>
<dbReference type="GO" id="GO:0005886">
    <property type="term" value="C:plasma membrane"/>
    <property type="evidence" value="ECO:0007669"/>
    <property type="project" value="UniProtKB-SubCell"/>
</dbReference>
<dbReference type="GO" id="GO:0006465">
    <property type="term" value="P:signal peptide processing"/>
    <property type="evidence" value="ECO:0007669"/>
    <property type="project" value="TreeGrafter"/>
</dbReference>
<evidence type="ECO:0000256" key="5">
    <source>
        <dbReference type="ARBA" id="ARBA00022989"/>
    </source>
</evidence>
<feature type="transmembrane region" description="Helical" evidence="7">
    <location>
        <begin position="215"/>
        <end position="242"/>
    </location>
</feature>
<comment type="similarity">
    <text evidence="2">Belongs to the peptidase A24 family.</text>
</comment>
<dbReference type="PANTHER" id="PTHR30487:SF0">
    <property type="entry name" value="PREPILIN LEADER PEPTIDASE_N-METHYLTRANSFERASE-RELATED"/>
    <property type="match status" value="1"/>
</dbReference>
<dbReference type="Proteomes" id="UP000233414">
    <property type="component" value="Unassembled WGS sequence"/>
</dbReference>
<comment type="caution">
    <text evidence="10">The sequence shown here is derived from an EMBL/GenBank/DDBJ whole genome shotgun (WGS) entry which is preliminary data.</text>
</comment>
<protein>
    <submittedName>
        <fullName evidence="10">Prepilin peptidase</fullName>
    </submittedName>
</protein>
<dbReference type="InterPro" id="IPR010627">
    <property type="entry name" value="Prepilin_pept_A24_N"/>
</dbReference>
<accession>A0A2N1UNL7</accession>
<name>A0A2N1UNL7_9BACT</name>
<gene>
    <name evidence="10" type="ORF">CVV26_01975</name>
</gene>
<evidence type="ECO:0000256" key="2">
    <source>
        <dbReference type="ARBA" id="ARBA00005801"/>
    </source>
</evidence>
<evidence type="ECO:0000259" key="8">
    <source>
        <dbReference type="Pfam" id="PF01478"/>
    </source>
</evidence>
<evidence type="ECO:0000259" key="9">
    <source>
        <dbReference type="Pfam" id="PF06750"/>
    </source>
</evidence>
<evidence type="ECO:0000256" key="7">
    <source>
        <dbReference type="SAM" id="Phobius"/>
    </source>
</evidence>
<evidence type="ECO:0000313" key="10">
    <source>
        <dbReference type="EMBL" id="PKL72413.1"/>
    </source>
</evidence>
<dbReference type="InterPro" id="IPR000045">
    <property type="entry name" value="Prepilin_IV_endopep_pep"/>
</dbReference>
<reference evidence="10 11" key="1">
    <citation type="journal article" date="2017" name="ISME J.">
        <title>Potential for microbial H2 and metal transformations associated with novel bacteria and archaea in deep terrestrial subsurface sediments.</title>
        <authorList>
            <person name="Hernsdorf A.W."/>
            <person name="Amano Y."/>
            <person name="Miyakawa K."/>
            <person name="Ise K."/>
            <person name="Suzuki Y."/>
            <person name="Anantharaman K."/>
            <person name="Probst A."/>
            <person name="Burstein D."/>
            <person name="Thomas B.C."/>
            <person name="Banfield J.F."/>
        </authorList>
    </citation>
    <scope>NUCLEOTIDE SEQUENCE [LARGE SCALE GENOMIC DNA]</scope>
    <source>
        <strain evidence="10">HGW-Kuenenbacteria-1</strain>
    </source>
</reference>
<dbReference type="AlphaFoldDB" id="A0A2N1UNL7"/>
<keyword evidence="4 7" id="KW-0812">Transmembrane</keyword>
<dbReference type="GO" id="GO:0004190">
    <property type="term" value="F:aspartic-type endopeptidase activity"/>
    <property type="evidence" value="ECO:0007669"/>
    <property type="project" value="InterPro"/>
</dbReference>
<evidence type="ECO:0000256" key="3">
    <source>
        <dbReference type="ARBA" id="ARBA00022475"/>
    </source>
</evidence>
<keyword evidence="6 7" id="KW-0472">Membrane</keyword>
<evidence type="ECO:0000256" key="4">
    <source>
        <dbReference type="ARBA" id="ARBA00022692"/>
    </source>
</evidence>
<proteinExistence type="inferred from homology"/>
<evidence type="ECO:0000256" key="6">
    <source>
        <dbReference type="ARBA" id="ARBA00023136"/>
    </source>
</evidence>
<comment type="subcellular location">
    <subcellularLocation>
        <location evidence="1">Cell membrane</location>
        <topology evidence="1">Multi-pass membrane protein</topology>
    </subcellularLocation>
</comment>
<feature type="domain" description="Prepilin peptidase A24 N-terminal" evidence="9">
    <location>
        <begin position="34"/>
        <end position="115"/>
    </location>
</feature>
<sequence>MSGVQSPTFFKKAIFKNLCYNIFNMILILFFIFIFGLIIGSFLNALIWRTHKKKSMLERSCCPKCKHILGVKDLVPLFSFFWQKGQCRYCQKKISWQYPLVEFFTGVFFCLVFLKNFEMNSLSFNSIILFRDLFFVSVLMIIFVYDLKYKLILDKITLPAMAIGLMLNLILGISWQNLIFGSGIGGGFFLAQFLISKGRWIGGGDIRMGALMGLFLGWPQILVALFFAYILGAIIGVILIIFKKKGMKSEIVFGTFLAIGALISLFFGEQILLIYGL</sequence>
<feature type="transmembrane region" description="Helical" evidence="7">
    <location>
        <begin position="126"/>
        <end position="145"/>
    </location>
</feature>
<dbReference type="Pfam" id="PF01478">
    <property type="entry name" value="Peptidase_A24"/>
    <property type="match status" value="1"/>
</dbReference>
<evidence type="ECO:0000256" key="1">
    <source>
        <dbReference type="ARBA" id="ARBA00004651"/>
    </source>
</evidence>
<evidence type="ECO:0000313" key="11">
    <source>
        <dbReference type="Proteomes" id="UP000233414"/>
    </source>
</evidence>
<feature type="transmembrane region" description="Helical" evidence="7">
    <location>
        <begin position="96"/>
        <end position="114"/>
    </location>
</feature>
<keyword evidence="5 7" id="KW-1133">Transmembrane helix</keyword>
<feature type="transmembrane region" description="Helical" evidence="7">
    <location>
        <begin position="251"/>
        <end position="275"/>
    </location>
</feature>
<dbReference type="PANTHER" id="PTHR30487">
    <property type="entry name" value="TYPE 4 PREPILIN-LIKE PROTEINS LEADER PEPTIDE-PROCESSING ENZYME"/>
    <property type="match status" value="1"/>
</dbReference>
<keyword evidence="3" id="KW-1003">Cell membrane</keyword>